<dbReference type="CDD" id="cd00093">
    <property type="entry name" value="HTH_XRE"/>
    <property type="match status" value="1"/>
</dbReference>
<dbReference type="Gene3D" id="3.40.50.300">
    <property type="entry name" value="P-loop containing nucleotide triphosphate hydrolases"/>
    <property type="match status" value="1"/>
</dbReference>
<organism evidence="3 4">
    <name type="scientific">Occultella gossypii</name>
    <dbReference type="NCBI Taxonomy" id="2800820"/>
    <lineage>
        <taxon>Bacteria</taxon>
        <taxon>Bacillati</taxon>
        <taxon>Actinomycetota</taxon>
        <taxon>Actinomycetes</taxon>
        <taxon>Micrococcales</taxon>
        <taxon>Ruaniaceae</taxon>
        <taxon>Occultella</taxon>
    </lineage>
</organism>
<dbReference type="InterPro" id="IPR027417">
    <property type="entry name" value="P-loop_NTPase"/>
</dbReference>
<dbReference type="Pfam" id="PF13560">
    <property type="entry name" value="HTH_31"/>
    <property type="match status" value="1"/>
</dbReference>
<feature type="compositionally biased region" description="Basic and acidic residues" evidence="1">
    <location>
        <begin position="136"/>
        <end position="145"/>
    </location>
</feature>
<dbReference type="Gene3D" id="1.25.40.10">
    <property type="entry name" value="Tetratricopeptide repeat domain"/>
    <property type="match status" value="1"/>
</dbReference>
<reference evidence="3 4" key="1">
    <citation type="submission" date="2021-04" db="EMBL/GenBank/DDBJ databases">
        <title>Ruania sp. nov., isolated from sandy soil of mangrove forest.</title>
        <authorList>
            <person name="Ge X."/>
            <person name="Huang R."/>
            <person name="Liu W."/>
        </authorList>
    </citation>
    <scope>NUCLEOTIDE SEQUENCE [LARGE SCALE GENOMIC DNA]</scope>
    <source>
        <strain evidence="3 4">N2-46</strain>
    </source>
</reference>
<dbReference type="InterPro" id="IPR001387">
    <property type="entry name" value="Cro/C1-type_HTH"/>
</dbReference>
<dbReference type="PANTHER" id="PTHR47691:SF3">
    <property type="entry name" value="HTH-TYPE TRANSCRIPTIONAL REGULATOR RV0890C-RELATED"/>
    <property type="match status" value="1"/>
</dbReference>
<comment type="caution">
    <text evidence="3">The sequence shown here is derived from an EMBL/GenBank/DDBJ whole genome shotgun (WGS) entry which is preliminary data.</text>
</comment>
<gene>
    <name evidence="3" type="ORF">KCQ71_02120</name>
</gene>
<dbReference type="EMBL" id="JAGSHT010000002">
    <property type="protein sequence ID" value="MBZ2194934.1"/>
    <property type="molecule type" value="Genomic_DNA"/>
</dbReference>
<accession>A0ABS7S5N0</accession>
<proteinExistence type="predicted"/>
<name>A0ABS7S5N0_9MICO</name>
<dbReference type="SUPFAM" id="SSF52540">
    <property type="entry name" value="P-loop containing nucleoside triphosphate hydrolases"/>
    <property type="match status" value="1"/>
</dbReference>
<dbReference type="SMART" id="SM00530">
    <property type="entry name" value="HTH_XRE"/>
    <property type="match status" value="1"/>
</dbReference>
<dbReference type="InterPro" id="IPR010982">
    <property type="entry name" value="Lambda_DNA-bd_dom_sf"/>
</dbReference>
<dbReference type="InterPro" id="IPR011990">
    <property type="entry name" value="TPR-like_helical_dom_sf"/>
</dbReference>
<dbReference type="SUPFAM" id="SSF48452">
    <property type="entry name" value="TPR-like"/>
    <property type="match status" value="1"/>
</dbReference>
<evidence type="ECO:0000313" key="4">
    <source>
        <dbReference type="Proteomes" id="UP000826651"/>
    </source>
</evidence>
<evidence type="ECO:0000313" key="3">
    <source>
        <dbReference type="EMBL" id="MBZ2194934.1"/>
    </source>
</evidence>
<protein>
    <submittedName>
        <fullName evidence="3">Helix-turn-helix domain-containing protein</fullName>
    </submittedName>
</protein>
<dbReference type="SUPFAM" id="SSF47413">
    <property type="entry name" value="lambda repressor-like DNA-binding domains"/>
    <property type="match status" value="1"/>
</dbReference>
<sequence length="772" mass="82041">MEPEPLGTLLRRLRTTADLTLEQLAERSGVSDRALGDIERGAALGPHHRTMLAIASGLRLPERERVALLAAARAGRRRGGPSGAPPRHPDVPPDGGTHLPLPRAVPDFAGRAAELATVAAALGGDRGGGRAAGTRGTDDDTRPADRAPAPVVVVTGPPGYGKTSLAVRAAAVMRGRFPEQVFLDLGAMTPAMLEPGEVVAELMRALGAEGRSDPARLRDLLAGRRVLVILDDAGSEAQVRAALPGSGPTAVLVTSRRALTGLDGVQRVHLDRLADADAQSLLAAILPGWQASAAELARLARLCDGVPLALRIAGNRLASRRGWTVAKFADRLAVPDRRLDALTAGDLAIRTAVGLSYRQLGEAAQRLFRRLALVDGRTFGPGLAAAVSGLDVWSAEDLLDELVELGLVQPAAGDRYLLHDLLRLYAHAEFGAHEAPASRDRARAVTDAWLLDTVVRAGRWFEPEALGAGSTDLSDPVPLASAADARAWLTAEADNWFPAFVRAGESGAHQRVVDVAESLHWFSDLWPFWGRWHEVFEASARAAQRLGDDRLQAAHLGYVAWAQRRCRGDDEAAMAAAAAGLEAAERSGDPDLTAWAHYYVAWTARDHDPGLSLAGSEAAIGLFRAVPDREGLPQAIMCRAIALARLGRAAEAVRTLREVVDLVSDPATRPRGQIAEFTAAQALAAIARVWSEHANWRAAVASADSAIDALERVGDRHGIARMHLLRAHGHRAMGERHAALAAAESASRDFGDTGNQLELLEVRELLTELASS</sequence>
<dbReference type="Proteomes" id="UP000826651">
    <property type="component" value="Unassembled WGS sequence"/>
</dbReference>
<feature type="region of interest" description="Disordered" evidence="1">
    <location>
        <begin position="73"/>
        <end position="101"/>
    </location>
</feature>
<feature type="compositionally biased region" description="Low complexity" evidence="1">
    <location>
        <begin position="146"/>
        <end position="155"/>
    </location>
</feature>
<dbReference type="PANTHER" id="PTHR47691">
    <property type="entry name" value="REGULATOR-RELATED"/>
    <property type="match status" value="1"/>
</dbReference>
<evidence type="ECO:0000259" key="2">
    <source>
        <dbReference type="PROSITE" id="PS50943"/>
    </source>
</evidence>
<dbReference type="Gene3D" id="1.10.260.40">
    <property type="entry name" value="lambda repressor-like DNA-binding domains"/>
    <property type="match status" value="1"/>
</dbReference>
<dbReference type="RefSeq" id="WP_223402342.1">
    <property type="nucleotide sequence ID" value="NZ_JAGSHT010000002.1"/>
</dbReference>
<feature type="region of interest" description="Disordered" evidence="1">
    <location>
        <begin position="123"/>
        <end position="155"/>
    </location>
</feature>
<keyword evidence="4" id="KW-1185">Reference proteome</keyword>
<evidence type="ECO:0000256" key="1">
    <source>
        <dbReference type="SAM" id="MobiDB-lite"/>
    </source>
</evidence>
<dbReference type="PROSITE" id="PS50943">
    <property type="entry name" value="HTH_CROC1"/>
    <property type="match status" value="1"/>
</dbReference>
<dbReference type="PRINTS" id="PR00364">
    <property type="entry name" value="DISEASERSIST"/>
</dbReference>
<feature type="domain" description="HTH cro/C1-type" evidence="2">
    <location>
        <begin position="10"/>
        <end position="65"/>
    </location>
</feature>